<dbReference type="Proteomes" id="UP000215289">
    <property type="component" value="Unassembled WGS sequence"/>
</dbReference>
<proteinExistence type="predicted"/>
<keyword evidence="1" id="KW-0677">Repeat</keyword>
<dbReference type="Pfam" id="PF00023">
    <property type="entry name" value="Ank"/>
    <property type="match status" value="1"/>
</dbReference>
<dbReference type="PROSITE" id="PS50088">
    <property type="entry name" value="ANK_REPEAT"/>
    <property type="match status" value="3"/>
</dbReference>
<sequence>MTFSLSDLPNEIILAIAKNLHSECAINALARASRHLYSLLNPFLYQYHVQPNLPSPALHWAAQEGYASTLISLLDAGVDLYEPSIWSPDQMHTLTHHPLITAIWYGHLQIVEIFLDRGGMSERLREEDYELPLYQAIFDGQIPILQFLLQRGVNPWSTRKIDPALLVAVRGGNPEVLKLLLRDAEHRRLDPARQLQELRRALWNAAYYGNDELINLLLAEGADVNFRRDGRTPLDNAVVEGHYSTAKLLLQAGADPKMVNRDDKGPLSRAAKPSESIWLQDGPRRYQIPREASLLVVPYPRVVRDELVAMTHLLLDYGADAAGPDGATALQIAMQSKNPELTNLLLVHGARVLRLHRSIHGSSEANDSWV</sequence>
<evidence type="ECO:0000256" key="1">
    <source>
        <dbReference type="ARBA" id="ARBA00022737"/>
    </source>
</evidence>
<protein>
    <recommendedName>
        <fullName evidence="4">F-box domain-containing protein</fullName>
    </recommendedName>
</protein>
<dbReference type="InterPro" id="IPR001810">
    <property type="entry name" value="F-box_dom"/>
</dbReference>
<dbReference type="SMART" id="SM00248">
    <property type="entry name" value="ANK"/>
    <property type="match status" value="7"/>
</dbReference>
<dbReference type="Pfam" id="PF12796">
    <property type="entry name" value="Ank_2"/>
    <property type="match status" value="2"/>
</dbReference>
<feature type="repeat" description="ANK" evidence="3">
    <location>
        <begin position="229"/>
        <end position="261"/>
    </location>
</feature>
<accession>A0A421D1P4</accession>
<name>A0A421D1P4_9EURO</name>
<organism evidence="5 6">
    <name type="scientific">Aspergillus turcosus</name>
    <dbReference type="NCBI Taxonomy" id="1245748"/>
    <lineage>
        <taxon>Eukaryota</taxon>
        <taxon>Fungi</taxon>
        <taxon>Dikarya</taxon>
        <taxon>Ascomycota</taxon>
        <taxon>Pezizomycotina</taxon>
        <taxon>Eurotiomycetes</taxon>
        <taxon>Eurotiomycetidae</taxon>
        <taxon>Eurotiales</taxon>
        <taxon>Aspergillaceae</taxon>
        <taxon>Aspergillus</taxon>
        <taxon>Aspergillus subgen. Fumigati</taxon>
    </lineage>
</organism>
<dbReference type="PROSITE" id="PS50297">
    <property type="entry name" value="ANK_REP_REGION"/>
    <property type="match status" value="2"/>
</dbReference>
<dbReference type="AlphaFoldDB" id="A0A421D1P4"/>
<keyword evidence="2 3" id="KW-0040">ANK repeat</keyword>
<dbReference type="PANTHER" id="PTHR24161:SF121">
    <property type="entry name" value="M-PHASE PHOSPHOPROTEIN 8"/>
    <property type="match status" value="1"/>
</dbReference>
<dbReference type="STRING" id="1245748.A0A421D1P4"/>
<evidence type="ECO:0000256" key="3">
    <source>
        <dbReference type="PROSITE-ProRule" id="PRU00023"/>
    </source>
</evidence>
<dbReference type="Gene3D" id="1.25.40.20">
    <property type="entry name" value="Ankyrin repeat-containing domain"/>
    <property type="match status" value="2"/>
</dbReference>
<reference evidence="5 6" key="1">
    <citation type="submission" date="2018-08" db="EMBL/GenBank/DDBJ databases">
        <title>Draft genome sequences of two Aspergillus turcosus clinical strains isolated from bronchoalveolar lavage fluid: one azole-susceptible and the other azole-resistant.</title>
        <authorList>
            <person name="Parent-Michaud M."/>
            <person name="Dufresne P.J."/>
            <person name="Fournier E."/>
            <person name="Martineau C."/>
            <person name="Moreira S."/>
            <person name="Perkins V."/>
            <person name="De Repentigny L."/>
            <person name="Dufresne S.F."/>
        </authorList>
    </citation>
    <scope>NUCLEOTIDE SEQUENCE [LARGE SCALE GENOMIC DNA]</scope>
    <source>
        <strain evidence="5">HMR AF 1038</strain>
    </source>
</reference>
<feature type="domain" description="F-box" evidence="4">
    <location>
        <begin position="2"/>
        <end position="48"/>
    </location>
</feature>
<dbReference type="InterPro" id="IPR036770">
    <property type="entry name" value="Ankyrin_rpt-contain_sf"/>
</dbReference>
<keyword evidence="6" id="KW-1185">Reference proteome</keyword>
<evidence type="ECO:0000313" key="6">
    <source>
        <dbReference type="Proteomes" id="UP000215289"/>
    </source>
</evidence>
<dbReference type="PANTHER" id="PTHR24161">
    <property type="entry name" value="ANK_REP_REGION DOMAIN-CONTAINING PROTEIN-RELATED"/>
    <property type="match status" value="1"/>
</dbReference>
<feature type="repeat" description="ANK" evidence="3">
    <location>
        <begin position="197"/>
        <end position="229"/>
    </location>
</feature>
<dbReference type="EMBL" id="NIDN02000128">
    <property type="protein sequence ID" value="RLL96002.1"/>
    <property type="molecule type" value="Genomic_DNA"/>
</dbReference>
<dbReference type="SUPFAM" id="SSF48403">
    <property type="entry name" value="Ankyrin repeat"/>
    <property type="match status" value="2"/>
</dbReference>
<dbReference type="OrthoDB" id="4421360at2759"/>
<gene>
    <name evidence="5" type="ORF">CFD26_103408</name>
</gene>
<evidence type="ECO:0000259" key="4">
    <source>
        <dbReference type="PROSITE" id="PS50181"/>
    </source>
</evidence>
<comment type="caution">
    <text evidence="5">The sequence shown here is derived from an EMBL/GenBank/DDBJ whole genome shotgun (WGS) entry which is preliminary data.</text>
</comment>
<evidence type="ECO:0000256" key="2">
    <source>
        <dbReference type="ARBA" id="ARBA00023043"/>
    </source>
</evidence>
<feature type="repeat" description="ANK" evidence="3">
    <location>
        <begin position="325"/>
        <end position="357"/>
    </location>
</feature>
<dbReference type="PROSITE" id="PS50181">
    <property type="entry name" value="FBOX"/>
    <property type="match status" value="1"/>
</dbReference>
<evidence type="ECO:0000313" key="5">
    <source>
        <dbReference type="EMBL" id="RLL96002.1"/>
    </source>
</evidence>
<dbReference type="InterPro" id="IPR002110">
    <property type="entry name" value="Ankyrin_rpt"/>
</dbReference>